<evidence type="ECO:0000259" key="5">
    <source>
        <dbReference type="PROSITE" id="PS50118"/>
    </source>
</evidence>
<keyword evidence="7" id="KW-1185">Reference proteome</keyword>
<evidence type="ECO:0000256" key="1">
    <source>
        <dbReference type="ARBA" id="ARBA00023125"/>
    </source>
</evidence>
<dbReference type="SUPFAM" id="SSF47095">
    <property type="entry name" value="HMG-box"/>
    <property type="match status" value="1"/>
</dbReference>
<name>A0AAD6UKV6_9AGAR</name>
<keyword evidence="1 3" id="KW-0238">DNA-binding</keyword>
<dbReference type="CDD" id="cd01389">
    <property type="entry name" value="HMG-box_ROX1-like"/>
    <property type="match status" value="1"/>
</dbReference>
<dbReference type="Pfam" id="PF00505">
    <property type="entry name" value="HMG_box"/>
    <property type="match status" value="1"/>
</dbReference>
<accession>A0AAD6UKV6</accession>
<feature type="domain" description="HMG box" evidence="5">
    <location>
        <begin position="101"/>
        <end position="170"/>
    </location>
</feature>
<keyword evidence="2 3" id="KW-0539">Nucleus</keyword>
<dbReference type="GO" id="GO:0000978">
    <property type="term" value="F:RNA polymerase II cis-regulatory region sequence-specific DNA binding"/>
    <property type="evidence" value="ECO:0007669"/>
    <property type="project" value="TreeGrafter"/>
</dbReference>
<comment type="caution">
    <text evidence="6">The sequence shown here is derived from an EMBL/GenBank/DDBJ whole genome shotgun (WGS) entry which is preliminary data.</text>
</comment>
<gene>
    <name evidence="6" type="ORF">B0H15DRAFT_875983</name>
</gene>
<protein>
    <recommendedName>
        <fullName evidence="5">HMG box domain-containing protein</fullName>
    </recommendedName>
</protein>
<evidence type="ECO:0000256" key="3">
    <source>
        <dbReference type="PROSITE-ProRule" id="PRU00267"/>
    </source>
</evidence>
<proteinExistence type="predicted"/>
<dbReference type="Proteomes" id="UP001222325">
    <property type="component" value="Unassembled WGS sequence"/>
</dbReference>
<dbReference type="PANTHER" id="PTHR45789">
    <property type="entry name" value="FI18025P1"/>
    <property type="match status" value="1"/>
</dbReference>
<dbReference type="SMART" id="SM00398">
    <property type="entry name" value="HMG"/>
    <property type="match status" value="1"/>
</dbReference>
<feature type="region of interest" description="Disordered" evidence="4">
    <location>
        <begin position="58"/>
        <end position="103"/>
    </location>
</feature>
<dbReference type="InterPro" id="IPR009071">
    <property type="entry name" value="HMG_box_dom"/>
</dbReference>
<evidence type="ECO:0000256" key="4">
    <source>
        <dbReference type="SAM" id="MobiDB-lite"/>
    </source>
</evidence>
<organism evidence="6 7">
    <name type="scientific">Mycena belliarum</name>
    <dbReference type="NCBI Taxonomy" id="1033014"/>
    <lineage>
        <taxon>Eukaryota</taxon>
        <taxon>Fungi</taxon>
        <taxon>Dikarya</taxon>
        <taxon>Basidiomycota</taxon>
        <taxon>Agaricomycotina</taxon>
        <taxon>Agaricomycetes</taxon>
        <taxon>Agaricomycetidae</taxon>
        <taxon>Agaricales</taxon>
        <taxon>Marasmiineae</taxon>
        <taxon>Mycenaceae</taxon>
        <taxon>Mycena</taxon>
    </lineage>
</organism>
<dbReference type="EMBL" id="JARJCN010000003">
    <property type="protein sequence ID" value="KAJ7102465.1"/>
    <property type="molecule type" value="Genomic_DNA"/>
</dbReference>
<reference evidence="6" key="1">
    <citation type="submission" date="2023-03" db="EMBL/GenBank/DDBJ databases">
        <title>Massive genome expansion in bonnet fungi (Mycena s.s.) driven by repeated elements and novel gene families across ecological guilds.</title>
        <authorList>
            <consortium name="Lawrence Berkeley National Laboratory"/>
            <person name="Harder C.B."/>
            <person name="Miyauchi S."/>
            <person name="Viragh M."/>
            <person name="Kuo A."/>
            <person name="Thoen E."/>
            <person name="Andreopoulos B."/>
            <person name="Lu D."/>
            <person name="Skrede I."/>
            <person name="Drula E."/>
            <person name="Henrissat B."/>
            <person name="Morin E."/>
            <person name="Kohler A."/>
            <person name="Barry K."/>
            <person name="LaButti K."/>
            <person name="Morin E."/>
            <person name="Salamov A."/>
            <person name="Lipzen A."/>
            <person name="Mereny Z."/>
            <person name="Hegedus B."/>
            <person name="Baldrian P."/>
            <person name="Stursova M."/>
            <person name="Weitz H."/>
            <person name="Taylor A."/>
            <person name="Grigoriev I.V."/>
            <person name="Nagy L.G."/>
            <person name="Martin F."/>
            <person name="Kauserud H."/>
        </authorList>
    </citation>
    <scope>NUCLEOTIDE SEQUENCE</scope>
    <source>
        <strain evidence="6">CBHHK173m</strain>
    </source>
</reference>
<dbReference type="Gene3D" id="1.10.30.10">
    <property type="entry name" value="High mobility group box domain"/>
    <property type="match status" value="1"/>
</dbReference>
<evidence type="ECO:0000313" key="7">
    <source>
        <dbReference type="Proteomes" id="UP001222325"/>
    </source>
</evidence>
<evidence type="ECO:0000256" key="2">
    <source>
        <dbReference type="ARBA" id="ARBA00023242"/>
    </source>
</evidence>
<feature type="DNA-binding region" description="HMG box" evidence="3">
    <location>
        <begin position="101"/>
        <end position="170"/>
    </location>
</feature>
<sequence>MSSLAHRTLRSSVRLNPYDTENGQFFDFHSTIPDYYDPLPQAFTEEWGFTNFLPEFNNSASSPAQSADSPLGSPPSNLPDDLDDAPAPPPKSNRRRPADHVPRPRNAFMIFRSEFWAKQKINKNVEVDHRHISRIVGHLWNDLPEDGKMVYRVKAEREKLEHQRLYPGYRFTPTVRTQKPVKRKVQRNGLKDLTRCHKVAGLLKAGKEGKELEKAVMSLDNEEAAEPQPVADHLPCNTHLAPDVRGWVPENGNMKTTAAHDSIPAPCRNFNPQFGELSEHFAPSTSHFPGDALALPPPMLEYASDYSSSLHLPSAYSPSPWDVDPNACFFPSLQEGLPAPVSIEPYEQVVERPMVTALGPFL</sequence>
<feature type="compositionally biased region" description="Low complexity" evidence="4">
    <location>
        <begin position="59"/>
        <end position="71"/>
    </location>
</feature>
<evidence type="ECO:0000313" key="6">
    <source>
        <dbReference type="EMBL" id="KAJ7102465.1"/>
    </source>
</evidence>
<dbReference type="PROSITE" id="PS50118">
    <property type="entry name" value="HMG_BOX_2"/>
    <property type="match status" value="1"/>
</dbReference>
<dbReference type="PANTHER" id="PTHR45789:SF2">
    <property type="entry name" value="FI18025P1"/>
    <property type="match status" value="1"/>
</dbReference>
<dbReference type="InterPro" id="IPR036910">
    <property type="entry name" value="HMG_box_dom_sf"/>
</dbReference>
<dbReference type="GO" id="GO:0005634">
    <property type="term" value="C:nucleus"/>
    <property type="evidence" value="ECO:0007669"/>
    <property type="project" value="UniProtKB-UniRule"/>
</dbReference>
<dbReference type="GO" id="GO:0000981">
    <property type="term" value="F:DNA-binding transcription factor activity, RNA polymerase II-specific"/>
    <property type="evidence" value="ECO:0007669"/>
    <property type="project" value="TreeGrafter"/>
</dbReference>
<dbReference type="InterPro" id="IPR051356">
    <property type="entry name" value="SOX/SOX-like_TF"/>
</dbReference>
<dbReference type="AlphaFoldDB" id="A0AAD6UKV6"/>